<evidence type="ECO:0000313" key="2">
    <source>
        <dbReference type="Proteomes" id="UP000036958"/>
    </source>
</evidence>
<sequence length="89" mass="9824">MIAASGAHFQHLFVGLNVEQLGLKCNSKRLRDGLPGANRESLIFVRKLNETAVHKQMPGNFGDGVQNPRVSYTFNANTLDKPFTHALMS</sequence>
<dbReference type="EMBL" id="LGIA01000197">
    <property type="protein sequence ID" value="KOH43161.1"/>
    <property type="molecule type" value="Genomic_DNA"/>
</dbReference>
<reference evidence="2" key="1">
    <citation type="submission" date="2015-07" db="EMBL/GenBank/DDBJ databases">
        <title>Genome sequencing of Sunxiuqinia dokdonensis strain SK.</title>
        <authorList>
            <person name="Ahn S."/>
            <person name="Kim B.-C."/>
        </authorList>
    </citation>
    <scope>NUCLEOTIDE SEQUENCE [LARGE SCALE GENOMIC DNA]</scope>
    <source>
        <strain evidence="2">SK</strain>
    </source>
</reference>
<evidence type="ECO:0000313" key="1">
    <source>
        <dbReference type="EMBL" id="KOH43161.1"/>
    </source>
</evidence>
<accession>A0A0L8V424</accession>
<dbReference type="Proteomes" id="UP000036958">
    <property type="component" value="Unassembled WGS sequence"/>
</dbReference>
<gene>
    <name evidence="1" type="ORF">NC99_39850</name>
</gene>
<organism evidence="1 2">
    <name type="scientific">Sunxiuqinia dokdonensis</name>
    <dbReference type="NCBI Taxonomy" id="1409788"/>
    <lineage>
        <taxon>Bacteria</taxon>
        <taxon>Pseudomonadati</taxon>
        <taxon>Bacteroidota</taxon>
        <taxon>Bacteroidia</taxon>
        <taxon>Marinilabiliales</taxon>
        <taxon>Prolixibacteraceae</taxon>
        <taxon>Sunxiuqinia</taxon>
    </lineage>
</organism>
<dbReference type="AlphaFoldDB" id="A0A0L8V424"/>
<comment type="caution">
    <text evidence="1">The sequence shown here is derived from an EMBL/GenBank/DDBJ whole genome shotgun (WGS) entry which is preliminary data.</text>
</comment>
<name>A0A0L8V424_9BACT</name>
<keyword evidence="2" id="KW-1185">Reference proteome</keyword>
<protein>
    <submittedName>
        <fullName evidence="1">Uncharacterized protein</fullName>
    </submittedName>
</protein>
<proteinExistence type="predicted"/>